<dbReference type="RefSeq" id="WP_011418281.1">
    <property type="nucleotide sequence ID" value="NC_007759.1"/>
</dbReference>
<dbReference type="KEGG" id="sat:SYN_03018"/>
<evidence type="ECO:0000313" key="2">
    <source>
        <dbReference type="Proteomes" id="UP000001933"/>
    </source>
</evidence>
<accession>Q2LVZ8</accession>
<organism evidence="1 2">
    <name type="scientific">Syntrophus aciditrophicus (strain SB)</name>
    <dbReference type="NCBI Taxonomy" id="56780"/>
    <lineage>
        <taxon>Bacteria</taxon>
        <taxon>Pseudomonadati</taxon>
        <taxon>Thermodesulfobacteriota</taxon>
        <taxon>Syntrophia</taxon>
        <taxon>Syntrophales</taxon>
        <taxon>Syntrophaceae</taxon>
        <taxon>Syntrophus</taxon>
    </lineage>
</organism>
<sequence length="124" mass="14039">MMGEYDFEECYQYWIAMRHKPLMIGQKISAGLFDDGGEKIGIIFNIEGEQIPESIVVLHVFNKYSKMKEDLRIGGNALFDVVWQDGGISSIPERYIRNYGGVMLIPEIADSNEIEQALKIGFSA</sequence>
<proteinExistence type="predicted"/>
<dbReference type="OrthoDB" id="6465939at2"/>
<dbReference type="AlphaFoldDB" id="Q2LVZ8"/>
<dbReference type="Proteomes" id="UP000001933">
    <property type="component" value="Chromosome"/>
</dbReference>
<protein>
    <submittedName>
        <fullName evidence="1">Hypothetical cytosolic protein</fullName>
    </submittedName>
</protein>
<dbReference type="HOGENOM" id="CLU_2036870_0_0_7"/>
<reference evidence="1 2" key="1">
    <citation type="journal article" date="2007" name="Proc. Natl. Acad. Sci. U.S.A.">
        <title>The genome of Syntrophus aciditrophicus: life at the thermodynamic limit of microbial growth.</title>
        <authorList>
            <person name="McInerney M.J."/>
            <person name="Rohlin L."/>
            <person name="Mouttaki H."/>
            <person name="Kim U."/>
            <person name="Krupp R.S."/>
            <person name="Rios-Hernandez L."/>
            <person name="Sieber J."/>
            <person name="Struchtemeyer C.G."/>
            <person name="Bhattacharyya A."/>
            <person name="Campbell J.W."/>
            <person name="Gunsalus R.P."/>
        </authorList>
    </citation>
    <scope>NUCLEOTIDE SEQUENCE [LARGE SCALE GENOMIC DNA]</scope>
    <source>
        <strain evidence="1 2">SB</strain>
    </source>
</reference>
<dbReference type="InParanoid" id="Q2LVZ8"/>
<evidence type="ECO:0000313" key="1">
    <source>
        <dbReference type="EMBL" id="ABC78262.1"/>
    </source>
</evidence>
<name>Q2LVZ8_SYNAS</name>
<keyword evidence="2" id="KW-1185">Reference proteome</keyword>
<dbReference type="STRING" id="56780.SYN_03018"/>
<dbReference type="EMBL" id="CP000252">
    <property type="protein sequence ID" value="ABC78262.1"/>
    <property type="molecule type" value="Genomic_DNA"/>
</dbReference>
<gene>
    <name evidence="1" type="ORF">SYN_03018</name>
</gene>